<evidence type="ECO:0000259" key="6">
    <source>
        <dbReference type="PROSITE" id="PS51821"/>
    </source>
</evidence>
<evidence type="ECO:0000256" key="3">
    <source>
        <dbReference type="ARBA" id="ARBA00023163"/>
    </source>
</evidence>
<dbReference type="GeneID" id="36322336"/>
<keyword evidence="2" id="KW-0805">Transcription regulation</keyword>
<comment type="subcellular location">
    <subcellularLocation>
        <location evidence="1">Nucleus</location>
    </subcellularLocation>
</comment>
<evidence type="ECO:0000256" key="1">
    <source>
        <dbReference type="ARBA" id="ARBA00004123"/>
    </source>
</evidence>
<dbReference type="PANTHER" id="PTHR33572:SF3">
    <property type="entry name" value="VELVET COMPLEX SUBUNIT B"/>
    <property type="match status" value="1"/>
</dbReference>
<dbReference type="PANTHER" id="PTHR33572">
    <property type="entry name" value="SPORE DEVELOPMENT REGULATOR VOSA"/>
    <property type="match status" value="1"/>
</dbReference>
<dbReference type="Proteomes" id="UP000194127">
    <property type="component" value="Unassembled WGS sequence"/>
</dbReference>
<evidence type="ECO:0000256" key="2">
    <source>
        <dbReference type="ARBA" id="ARBA00023015"/>
    </source>
</evidence>
<protein>
    <recommendedName>
        <fullName evidence="6">Velvet domain-containing protein</fullName>
    </recommendedName>
</protein>
<keyword evidence="3" id="KW-0804">Transcription</keyword>
<name>A0A1X6NB76_9APHY</name>
<organism evidence="7 8">
    <name type="scientific">Postia placenta MAD-698-R-SB12</name>
    <dbReference type="NCBI Taxonomy" id="670580"/>
    <lineage>
        <taxon>Eukaryota</taxon>
        <taxon>Fungi</taxon>
        <taxon>Dikarya</taxon>
        <taxon>Basidiomycota</taxon>
        <taxon>Agaricomycotina</taxon>
        <taxon>Agaricomycetes</taxon>
        <taxon>Polyporales</taxon>
        <taxon>Adustoporiaceae</taxon>
        <taxon>Rhodonia</taxon>
    </lineage>
</organism>
<evidence type="ECO:0000313" key="8">
    <source>
        <dbReference type="Proteomes" id="UP000194127"/>
    </source>
</evidence>
<dbReference type="EMBL" id="KZ110592">
    <property type="protein sequence ID" value="OSX65898.1"/>
    <property type="molecule type" value="Genomic_DNA"/>
</dbReference>
<evidence type="ECO:0000313" key="7">
    <source>
        <dbReference type="EMBL" id="OSX65898.1"/>
    </source>
</evidence>
<feature type="compositionally biased region" description="Basic and acidic residues" evidence="5">
    <location>
        <begin position="315"/>
        <end position="334"/>
    </location>
</feature>
<dbReference type="InterPro" id="IPR037525">
    <property type="entry name" value="Velvet_dom"/>
</dbReference>
<keyword evidence="8" id="KW-1185">Reference proteome</keyword>
<dbReference type="RefSeq" id="XP_024342692.1">
    <property type="nucleotide sequence ID" value="XM_024477386.1"/>
</dbReference>
<accession>A0A1X6NB76</accession>
<dbReference type="GO" id="GO:0005634">
    <property type="term" value="C:nucleus"/>
    <property type="evidence" value="ECO:0007669"/>
    <property type="project" value="UniProtKB-SubCell"/>
</dbReference>
<dbReference type="Gene3D" id="2.60.40.3960">
    <property type="entry name" value="Velvet domain"/>
    <property type="match status" value="1"/>
</dbReference>
<evidence type="ECO:0000256" key="5">
    <source>
        <dbReference type="SAM" id="MobiDB-lite"/>
    </source>
</evidence>
<dbReference type="AlphaFoldDB" id="A0A1X6NB76"/>
<feature type="region of interest" description="Disordered" evidence="5">
    <location>
        <begin position="315"/>
        <end position="370"/>
    </location>
</feature>
<dbReference type="PROSITE" id="PS51821">
    <property type="entry name" value="VELVET"/>
    <property type="match status" value="1"/>
</dbReference>
<reference evidence="7 8" key="1">
    <citation type="submission" date="2017-04" db="EMBL/GenBank/DDBJ databases">
        <title>Genome Sequence of the Model Brown-Rot Fungus Postia placenta SB12.</title>
        <authorList>
            <consortium name="DOE Joint Genome Institute"/>
            <person name="Gaskell J."/>
            <person name="Kersten P."/>
            <person name="Larrondo L.F."/>
            <person name="Canessa P."/>
            <person name="Martinez D."/>
            <person name="Hibbett D."/>
            <person name="Schmoll M."/>
            <person name="Kubicek C.P."/>
            <person name="Martinez A.T."/>
            <person name="Yadav J."/>
            <person name="Master E."/>
            <person name="Magnuson J.K."/>
            <person name="James T."/>
            <person name="Yaver D."/>
            <person name="Berka R."/>
            <person name="Labutti K."/>
            <person name="Lipzen A."/>
            <person name="Aerts A."/>
            <person name="Barry K."/>
            <person name="Henrissat B."/>
            <person name="Blanchette R."/>
            <person name="Grigoriev I."/>
            <person name="Cullen D."/>
        </authorList>
    </citation>
    <scope>NUCLEOTIDE SEQUENCE [LARGE SCALE GENOMIC DNA]</scope>
    <source>
        <strain evidence="7 8">MAD-698-R-SB12</strain>
    </source>
</reference>
<dbReference type="OrthoDB" id="5599552at2759"/>
<gene>
    <name evidence="7" type="ORF">POSPLADRAFT_1038431</name>
</gene>
<proteinExistence type="predicted"/>
<evidence type="ECO:0000256" key="4">
    <source>
        <dbReference type="ARBA" id="ARBA00023242"/>
    </source>
</evidence>
<dbReference type="InterPro" id="IPR021740">
    <property type="entry name" value="Velvet"/>
</dbReference>
<sequence>MSFSQHVHVQPVPSSTIGLPVSFIAGPLAGMTLRAELEEVQSAKMGRKYGHKDRRALDPPPVVLMKLYRRVGYNINARVEEEISDYGSFNNVGLVCQADLFPIPDTISAGIPAGQGTSPASNPHQHVILPPVYNRSSARPAPPGPTPGFGSSPFVIPSPPAQIFRPVYTYPPPLRLTVAPTTSQQPYASSHSFPESLPRSDVVAYYGGHALSESSKCTQLIAGTITVAAICIDYKGKKSLMFIFSDLAVRSEGTYMLRYSAYDIFSHVRHTHGHPALAQCFGGPFHIYSTKDFPGLHASTDLTKHLSFYGMRLHAREHQREGKKRKADDREPRSSEIAQESVGSSATSYGSSSVQDLPGSFQLDSYRSRF</sequence>
<dbReference type="Pfam" id="PF11754">
    <property type="entry name" value="Velvet"/>
    <property type="match status" value="1"/>
</dbReference>
<keyword evidence="4" id="KW-0539">Nucleus</keyword>
<dbReference type="InterPro" id="IPR038491">
    <property type="entry name" value="Velvet_dom_sf"/>
</dbReference>
<feature type="domain" description="Velvet" evidence="6">
    <location>
        <begin position="30"/>
        <end position="316"/>
    </location>
</feature>
<feature type="compositionally biased region" description="Low complexity" evidence="5">
    <location>
        <begin position="341"/>
        <end position="354"/>
    </location>
</feature>